<proteinExistence type="predicted"/>
<accession>A0ABM8G0R3</accession>
<keyword evidence="1" id="KW-0812">Transmembrane</keyword>
<evidence type="ECO:0008006" key="4">
    <source>
        <dbReference type="Google" id="ProtNLM"/>
    </source>
</evidence>
<protein>
    <recommendedName>
        <fullName evidence="4">Tight adherence protein B</fullName>
    </recommendedName>
</protein>
<gene>
    <name evidence="2" type="ORF">GCM10025865_08000</name>
</gene>
<evidence type="ECO:0000256" key="1">
    <source>
        <dbReference type="SAM" id="Phobius"/>
    </source>
</evidence>
<organism evidence="2 3">
    <name type="scientific">Paraoerskovia sediminicola</name>
    <dbReference type="NCBI Taxonomy" id="1138587"/>
    <lineage>
        <taxon>Bacteria</taxon>
        <taxon>Bacillati</taxon>
        <taxon>Actinomycetota</taxon>
        <taxon>Actinomycetes</taxon>
        <taxon>Micrococcales</taxon>
        <taxon>Cellulomonadaceae</taxon>
        <taxon>Paraoerskovia</taxon>
    </lineage>
</organism>
<dbReference type="EMBL" id="AP027729">
    <property type="protein sequence ID" value="BDZ41501.1"/>
    <property type="molecule type" value="Genomic_DNA"/>
</dbReference>
<name>A0ABM8G0R3_9CELL</name>
<dbReference type="RefSeq" id="WP_286218638.1">
    <property type="nucleotide sequence ID" value="NZ_AP027729.1"/>
</dbReference>
<dbReference type="PANTHER" id="PTHR35007">
    <property type="entry name" value="INTEGRAL MEMBRANE PROTEIN-RELATED"/>
    <property type="match status" value="1"/>
</dbReference>
<dbReference type="Proteomes" id="UP001321475">
    <property type="component" value="Chromosome"/>
</dbReference>
<reference evidence="3" key="1">
    <citation type="journal article" date="2019" name="Int. J. Syst. Evol. Microbiol.">
        <title>The Global Catalogue of Microorganisms (GCM) 10K type strain sequencing project: providing services to taxonomists for standard genome sequencing and annotation.</title>
        <authorList>
            <consortium name="The Broad Institute Genomics Platform"/>
            <consortium name="The Broad Institute Genome Sequencing Center for Infectious Disease"/>
            <person name="Wu L."/>
            <person name="Ma J."/>
        </authorList>
    </citation>
    <scope>NUCLEOTIDE SEQUENCE [LARGE SCALE GENOMIC DNA]</scope>
    <source>
        <strain evidence="3">NBRC 108565</strain>
    </source>
</reference>
<feature type="transmembrane region" description="Helical" evidence="1">
    <location>
        <begin position="126"/>
        <end position="145"/>
    </location>
</feature>
<keyword evidence="1" id="KW-0472">Membrane</keyword>
<keyword evidence="1" id="KW-1133">Transmembrane helix</keyword>
<evidence type="ECO:0000313" key="2">
    <source>
        <dbReference type="EMBL" id="BDZ41501.1"/>
    </source>
</evidence>
<sequence length="190" mass="18774">MSDAGGRAGLRGRWRRAGAASAGRPAADLAGVGAHLRAGRSVRESWELGAGVRCSADGVPDVPELCAVWVGVESRRHVAPVVAASRVAGDVGAPVAEVLEAVARSLAAGDEARGDRDAALAGPLTTVRLLVCLPVVGIGLGALLGADPVGVLLDGGVGSLALGGGVLCTVTGAGWARRLVRSAREAGAEP</sequence>
<evidence type="ECO:0000313" key="3">
    <source>
        <dbReference type="Proteomes" id="UP001321475"/>
    </source>
</evidence>
<dbReference type="PANTHER" id="PTHR35007:SF4">
    <property type="entry name" value="CONSERVED TRANSMEMBRANE PROTEIN-RELATED"/>
    <property type="match status" value="1"/>
</dbReference>
<keyword evidence="3" id="KW-1185">Reference proteome</keyword>
<feature type="transmembrane region" description="Helical" evidence="1">
    <location>
        <begin position="157"/>
        <end position="176"/>
    </location>
</feature>